<proteinExistence type="predicted"/>
<keyword evidence="4" id="KW-1185">Reference proteome</keyword>
<accession>A0A545TUD4</accession>
<gene>
    <name evidence="3" type="ORF">FKG95_11785</name>
</gene>
<keyword evidence="2" id="KW-0732">Signal</keyword>
<sequence>MLKHKLPVLAALLMGASLPALAANDAAGDCSFNATSTAQNLCHDQRVMRDYALGLTSDTFVDTPPVTLEPIPRKNGKGRSQGPLSLLPGGSPQAQGDRAPQTTARRAASEPSAAGQPQAASVSRVARLPRVTDTRDVTARAPRGPDEFNSRVILDNSAKFSAPSAQPEGYQPQAGAKSQRRYVALGDFTTPHEAIEVARKFNLWTPRIQHVYVNGRHFSRVLVGPFADRSIKSVQKHLDQHGFGAAWPLRATADATPDTLIARYPGDG</sequence>
<evidence type="ECO:0000256" key="1">
    <source>
        <dbReference type="SAM" id="MobiDB-lite"/>
    </source>
</evidence>
<dbReference type="RefSeq" id="WP_142896536.1">
    <property type="nucleotide sequence ID" value="NZ_ML660054.1"/>
</dbReference>
<dbReference type="OrthoDB" id="9766672at2"/>
<feature type="compositionally biased region" description="Basic and acidic residues" evidence="1">
    <location>
        <begin position="130"/>
        <end position="149"/>
    </location>
</feature>
<dbReference type="AlphaFoldDB" id="A0A545TUD4"/>
<evidence type="ECO:0000313" key="4">
    <source>
        <dbReference type="Proteomes" id="UP000315252"/>
    </source>
</evidence>
<evidence type="ECO:0000313" key="3">
    <source>
        <dbReference type="EMBL" id="TQV80822.1"/>
    </source>
</evidence>
<evidence type="ECO:0000256" key="2">
    <source>
        <dbReference type="SAM" id="SignalP"/>
    </source>
</evidence>
<dbReference type="Proteomes" id="UP000315252">
    <property type="component" value="Unassembled WGS sequence"/>
</dbReference>
<feature type="chain" id="PRO_5021918680" description="SPOR domain-containing protein" evidence="2">
    <location>
        <begin position="23"/>
        <end position="268"/>
    </location>
</feature>
<comment type="caution">
    <text evidence="3">The sequence shown here is derived from an EMBL/GenBank/DDBJ whole genome shotgun (WGS) entry which is preliminary data.</text>
</comment>
<evidence type="ECO:0008006" key="5">
    <source>
        <dbReference type="Google" id="ProtNLM"/>
    </source>
</evidence>
<reference evidence="3 4" key="1">
    <citation type="submission" date="2019-06" db="EMBL/GenBank/DDBJ databases">
        <title>Whole genome sequence for Rhodospirillaceae sp. R148.</title>
        <authorList>
            <person name="Wang G."/>
        </authorList>
    </citation>
    <scope>NUCLEOTIDE SEQUENCE [LARGE SCALE GENOMIC DNA]</scope>
    <source>
        <strain evidence="3 4">R148</strain>
    </source>
</reference>
<organism evidence="3 4">
    <name type="scientific">Denitrobaculum tricleocarpae</name>
    <dbReference type="NCBI Taxonomy" id="2591009"/>
    <lineage>
        <taxon>Bacteria</taxon>
        <taxon>Pseudomonadati</taxon>
        <taxon>Pseudomonadota</taxon>
        <taxon>Alphaproteobacteria</taxon>
        <taxon>Rhodospirillales</taxon>
        <taxon>Rhodospirillaceae</taxon>
        <taxon>Denitrobaculum</taxon>
    </lineage>
</organism>
<feature type="signal peptide" evidence="2">
    <location>
        <begin position="1"/>
        <end position="22"/>
    </location>
</feature>
<dbReference type="EMBL" id="VHSH01000003">
    <property type="protein sequence ID" value="TQV80822.1"/>
    <property type="molecule type" value="Genomic_DNA"/>
</dbReference>
<protein>
    <recommendedName>
        <fullName evidence="5">SPOR domain-containing protein</fullName>
    </recommendedName>
</protein>
<feature type="region of interest" description="Disordered" evidence="1">
    <location>
        <begin position="62"/>
        <end position="151"/>
    </location>
</feature>
<name>A0A545TUD4_9PROT</name>